<dbReference type="EnsemblFungi" id="FOXG_00120T0">
    <property type="protein sequence ID" value="FOXG_00120P0"/>
    <property type="gene ID" value="FOXG_00120"/>
</dbReference>
<reference evidence="2" key="1">
    <citation type="journal article" date="2012" name="Mol. Plant Microbe Interact.">
        <title>A highly conserved effector in Fusarium oxysporum is required for full virulence on Arabidopsis.</title>
        <authorList>
            <person name="Thatcher L.F."/>
            <person name="Gardiner D.M."/>
            <person name="Kazan K."/>
            <person name="Manners J."/>
        </authorList>
    </citation>
    <scope>NUCLEOTIDE SEQUENCE [LARGE SCALE GENOMIC DNA]</scope>
    <source>
        <strain evidence="2">Fo5176</strain>
    </source>
</reference>
<dbReference type="Proteomes" id="UP000002489">
    <property type="component" value="Unassembled WGS sequence"/>
</dbReference>
<proteinExistence type="predicted"/>
<name>A0A0D2X8B1_FUSOF</name>
<sequence length="74" mass="8085">MLLPSSVLCGAGRLSRSSSIRRKVILVTFVSLFIPTSTCSLLSQLYLSGYARPSITISIKFFSSTKKYSANYIG</sequence>
<evidence type="ECO:0000313" key="1">
    <source>
        <dbReference type="EnsemblFungi" id="FOXG_00120P0"/>
    </source>
</evidence>
<accession>A0A0D2X8B1</accession>
<dbReference type="AlphaFoldDB" id="A0A0D2X8B1"/>
<organism evidence="1 2">
    <name type="scientific">Fusarium oxysporum (strain Fo5176)</name>
    <name type="common">Fusarium vascular wilt</name>
    <dbReference type="NCBI Taxonomy" id="660025"/>
    <lineage>
        <taxon>Eukaryota</taxon>
        <taxon>Fungi</taxon>
        <taxon>Dikarya</taxon>
        <taxon>Ascomycota</taxon>
        <taxon>Pezizomycotina</taxon>
        <taxon>Sordariomycetes</taxon>
        <taxon>Hypocreomycetidae</taxon>
        <taxon>Hypocreales</taxon>
        <taxon>Nectriaceae</taxon>
        <taxon>Fusarium</taxon>
        <taxon>Fusarium oxysporum species complex</taxon>
    </lineage>
</organism>
<gene>
    <name evidence="1" type="primary">28942442</name>
</gene>
<protein>
    <submittedName>
        <fullName evidence="1">Uncharacterized protein</fullName>
    </submittedName>
</protein>
<evidence type="ECO:0000313" key="2">
    <source>
        <dbReference type="Proteomes" id="UP000002489"/>
    </source>
</evidence>
<reference evidence="1" key="2">
    <citation type="submission" date="2025-08" db="UniProtKB">
        <authorList>
            <consortium name="EnsemblFungi"/>
        </authorList>
    </citation>
    <scope>IDENTIFICATION</scope>
    <source>
        <strain evidence="1">4287 / CBS 123668 / FGSC 9935 / NRRL 34936</strain>
    </source>
</reference>
<dbReference type="VEuPathDB" id="FungiDB:FOXG_00120"/>